<name>A0A8X6FDC6_TRICU</name>
<accession>A0A8X6FDC6</accession>
<dbReference type="EMBL" id="BMAO01011830">
    <property type="protein sequence ID" value="GFQ77017.1"/>
    <property type="molecule type" value="Genomic_DNA"/>
</dbReference>
<dbReference type="Proteomes" id="UP000887116">
    <property type="component" value="Unassembled WGS sequence"/>
</dbReference>
<protein>
    <submittedName>
        <fullName evidence="1">Uncharacterized protein</fullName>
    </submittedName>
</protein>
<comment type="caution">
    <text evidence="1">The sequence shown here is derived from an EMBL/GenBank/DDBJ whole genome shotgun (WGS) entry which is preliminary data.</text>
</comment>
<proteinExistence type="predicted"/>
<gene>
    <name evidence="1" type="ORF">TNCT_217371</name>
</gene>
<organism evidence="1 2">
    <name type="scientific">Trichonephila clavata</name>
    <name type="common">Joro spider</name>
    <name type="synonym">Nephila clavata</name>
    <dbReference type="NCBI Taxonomy" id="2740835"/>
    <lineage>
        <taxon>Eukaryota</taxon>
        <taxon>Metazoa</taxon>
        <taxon>Ecdysozoa</taxon>
        <taxon>Arthropoda</taxon>
        <taxon>Chelicerata</taxon>
        <taxon>Arachnida</taxon>
        <taxon>Araneae</taxon>
        <taxon>Araneomorphae</taxon>
        <taxon>Entelegynae</taxon>
        <taxon>Araneoidea</taxon>
        <taxon>Nephilidae</taxon>
        <taxon>Trichonephila</taxon>
    </lineage>
</organism>
<reference evidence="1" key="1">
    <citation type="submission" date="2020-07" db="EMBL/GenBank/DDBJ databases">
        <title>Multicomponent nature underlies the extraordinary mechanical properties of spider dragline silk.</title>
        <authorList>
            <person name="Kono N."/>
            <person name="Nakamura H."/>
            <person name="Mori M."/>
            <person name="Yoshida Y."/>
            <person name="Ohtoshi R."/>
            <person name="Malay A.D."/>
            <person name="Moran D.A.P."/>
            <person name="Tomita M."/>
            <person name="Numata K."/>
            <person name="Arakawa K."/>
        </authorList>
    </citation>
    <scope>NUCLEOTIDE SEQUENCE</scope>
</reference>
<sequence>MVRQFDSKRRAQIISLGCKKKNSPKSSSTITGVVVRPGMRKKFFIFFLLLSRDRSFTSSFSTEKCLEYQVSLTQEDDCWFLFLNRGGNSSRKDSDISQLSAALMDTGGGKDAKMAEFRLKEECFKPKMGKRKNILVPKRLESNNN</sequence>
<dbReference type="AlphaFoldDB" id="A0A8X6FDC6"/>
<evidence type="ECO:0000313" key="2">
    <source>
        <dbReference type="Proteomes" id="UP000887116"/>
    </source>
</evidence>
<keyword evidence="2" id="KW-1185">Reference proteome</keyword>
<dbReference type="OrthoDB" id="10452694at2759"/>
<evidence type="ECO:0000313" key="1">
    <source>
        <dbReference type="EMBL" id="GFQ77017.1"/>
    </source>
</evidence>